<dbReference type="EMBL" id="CP015124">
    <property type="protein sequence ID" value="ANP38243.1"/>
    <property type="molecule type" value="Genomic_DNA"/>
</dbReference>
<dbReference type="AlphaFoldDB" id="A0A1B0ZVK4"/>
<reference evidence="2 4" key="2">
    <citation type="submission" date="2023-02" db="EMBL/GenBank/DDBJ databases">
        <title>Population genomics of bacteria associated with diatom.</title>
        <authorList>
            <person name="Xie J."/>
            <person name="Wang H."/>
        </authorList>
    </citation>
    <scope>NUCLEOTIDE SEQUENCE [LARGE SCALE GENOMIC DNA]</scope>
    <source>
        <strain evidence="2 4">PT47_8</strain>
    </source>
</reference>
<dbReference type="InterPro" id="IPR014917">
    <property type="entry name" value="DUF1800"/>
</dbReference>
<accession>A0A1B0ZVK4</accession>
<dbReference type="OrthoDB" id="9772295at2"/>
<organism evidence="1 3">
    <name type="scientific">Phaeobacter gallaeciensis</name>
    <dbReference type="NCBI Taxonomy" id="60890"/>
    <lineage>
        <taxon>Bacteria</taxon>
        <taxon>Pseudomonadati</taxon>
        <taxon>Pseudomonadota</taxon>
        <taxon>Alphaproteobacteria</taxon>
        <taxon>Rhodobacterales</taxon>
        <taxon>Roseobacteraceae</taxon>
        <taxon>Phaeobacter</taxon>
    </lineage>
</organism>
<dbReference type="Pfam" id="PF08811">
    <property type="entry name" value="DUF1800"/>
    <property type="match status" value="1"/>
</dbReference>
<proteinExistence type="predicted"/>
<reference evidence="1 3" key="1">
    <citation type="submission" date="2016-04" db="EMBL/GenBank/DDBJ databases">
        <authorList>
            <person name="Evans L.H."/>
            <person name="Alamgir A."/>
            <person name="Owens N."/>
            <person name="Weber N.D."/>
            <person name="Virtaneva K."/>
            <person name="Barbian K."/>
            <person name="Babar A."/>
            <person name="Rosenke K."/>
        </authorList>
    </citation>
    <scope>NUCLEOTIDE SEQUENCE [LARGE SCALE GENOMIC DNA]</scope>
    <source>
        <strain evidence="1 3">JL2886</strain>
    </source>
</reference>
<evidence type="ECO:0000313" key="1">
    <source>
        <dbReference type="EMBL" id="ANP38243.1"/>
    </source>
</evidence>
<evidence type="ECO:0000313" key="4">
    <source>
        <dbReference type="Proteomes" id="UP001218364"/>
    </source>
</evidence>
<sequence>MRFDPELAEIRFGCGLSPRLAPPQSPEAMLQRLTGADEMARAYPVQDFDAAFADSVTFQALARERRKLRGQPEYEAADARYRTFRQQKRTDRLQNFAQRLLRYADTSDGLRERLTLFWSDHFTAKGRRGAFRHLATPYAETAIRPHVAGRFEDLLIAVVTSPLMLHYLDQNSSVGPNSPVAQRRKRSAGLNENLAREVLELHTLGVDGPYSQTDVRQLAELFTGLSFNRKEGFNFRSGLAEPGSEKVLGRSYGAEKGRLEPVLQALRDLARHPATARHIARKLAVHFTSDQPDADLVEHVAERFRQSGGYLPDVYAALLEHPAAWAPELRNVKPPFDFVASACRALPVAADQLSSLKRRQLNRIFAAPLTLMGQKWEDPAGPDGWSEDDAAWITPQGLSARLRWAFAAPQRLVADLPDPRGFAGTTLGSFADGKVLFAASAAETRAEGVALVLSAPAFQRR</sequence>
<dbReference type="RefSeq" id="WP_065272930.1">
    <property type="nucleotide sequence ID" value="NZ_CP015124.1"/>
</dbReference>
<evidence type="ECO:0000313" key="3">
    <source>
        <dbReference type="Proteomes" id="UP000092565"/>
    </source>
</evidence>
<dbReference type="Proteomes" id="UP000092565">
    <property type="component" value="Chromosome"/>
</dbReference>
<gene>
    <name evidence="1" type="ORF">JL2886_03364</name>
    <name evidence="2" type="ORF">PXK24_11870</name>
</gene>
<dbReference type="EMBL" id="JARCJK010000005">
    <property type="protein sequence ID" value="MDE4166392.1"/>
    <property type="molecule type" value="Genomic_DNA"/>
</dbReference>
<keyword evidence="3" id="KW-1185">Reference proteome</keyword>
<dbReference type="Proteomes" id="UP001218364">
    <property type="component" value="Unassembled WGS sequence"/>
</dbReference>
<protein>
    <submittedName>
        <fullName evidence="2">DUF1800 domain-containing protein</fullName>
    </submittedName>
</protein>
<dbReference type="PATRIC" id="fig|60890.4.peg.3278"/>
<name>A0A1B0ZVK4_9RHOB</name>
<evidence type="ECO:0000313" key="2">
    <source>
        <dbReference type="EMBL" id="MDE4166392.1"/>
    </source>
</evidence>